<dbReference type="Pfam" id="PF03450">
    <property type="entry name" value="CO_deh_flav_C"/>
    <property type="match status" value="1"/>
</dbReference>
<dbReference type="SUPFAM" id="SSF55447">
    <property type="entry name" value="CO dehydrogenase flavoprotein C-terminal domain-like"/>
    <property type="match status" value="1"/>
</dbReference>
<evidence type="ECO:0000256" key="2">
    <source>
        <dbReference type="ARBA" id="ARBA00022827"/>
    </source>
</evidence>
<organism evidence="5 6">
    <name type="scientific">Pseudaminobacter soli</name>
    <name type="common">ex Zhang et al. 2022</name>
    <dbReference type="NCBI Taxonomy" id="2831468"/>
    <lineage>
        <taxon>Bacteria</taxon>
        <taxon>Pseudomonadati</taxon>
        <taxon>Pseudomonadota</taxon>
        <taxon>Alphaproteobacteria</taxon>
        <taxon>Hyphomicrobiales</taxon>
        <taxon>Phyllobacteriaceae</taxon>
        <taxon>Pseudaminobacter</taxon>
    </lineage>
</organism>
<proteinExistence type="predicted"/>
<accession>A0A942IAG5</accession>
<dbReference type="GO" id="GO:0016491">
    <property type="term" value="F:oxidoreductase activity"/>
    <property type="evidence" value="ECO:0007669"/>
    <property type="project" value="UniProtKB-KW"/>
</dbReference>
<evidence type="ECO:0000313" key="5">
    <source>
        <dbReference type="EMBL" id="MBS3650451.1"/>
    </source>
</evidence>
<protein>
    <submittedName>
        <fullName evidence="5">FAD binding domain-containing protein</fullName>
    </submittedName>
</protein>
<keyword evidence="3" id="KW-0560">Oxidoreductase</keyword>
<evidence type="ECO:0000313" key="6">
    <source>
        <dbReference type="Proteomes" id="UP000680348"/>
    </source>
</evidence>
<dbReference type="PANTHER" id="PTHR42659">
    <property type="entry name" value="XANTHINE DEHYDROGENASE SUBUNIT C-RELATED"/>
    <property type="match status" value="1"/>
</dbReference>
<dbReference type="PANTHER" id="PTHR42659:SF2">
    <property type="entry name" value="XANTHINE DEHYDROGENASE SUBUNIT C-RELATED"/>
    <property type="match status" value="1"/>
</dbReference>
<keyword evidence="2" id="KW-0274">FAD</keyword>
<dbReference type="SMART" id="SM01092">
    <property type="entry name" value="CO_deh_flav_C"/>
    <property type="match status" value="1"/>
</dbReference>
<evidence type="ECO:0000256" key="1">
    <source>
        <dbReference type="ARBA" id="ARBA00022630"/>
    </source>
</evidence>
<feature type="domain" description="FAD-binding PCMH-type" evidence="4">
    <location>
        <begin position="1"/>
        <end position="166"/>
    </location>
</feature>
<keyword evidence="1" id="KW-0285">Flavoprotein</keyword>
<dbReference type="Proteomes" id="UP000680348">
    <property type="component" value="Unassembled WGS sequence"/>
</dbReference>
<dbReference type="Gene3D" id="3.30.390.50">
    <property type="entry name" value="CO dehydrogenase flavoprotein, C-terminal domain"/>
    <property type="match status" value="1"/>
</dbReference>
<dbReference type="AlphaFoldDB" id="A0A942IAG5"/>
<name>A0A942IAG5_9HYPH</name>
<gene>
    <name evidence="5" type="ORF">KEU06_17695</name>
</gene>
<evidence type="ECO:0000259" key="4">
    <source>
        <dbReference type="PROSITE" id="PS51387"/>
    </source>
</evidence>
<dbReference type="InterPro" id="IPR005107">
    <property type="entry name" value="CO_DH_flav_C"/>
</dbReference>
<dbReference type="InterPro" id="IPR036683">
    <property type="entry name" value="CO_DH_flav_C_dom_sf"/>
</dbReference>
<sequence>MARSIDDAVAALADRADATALAGGTWIMRAPIRREPPIRFCVGLTRIPELNAVDISASEIRIGACVTHARLVSALAGVRGCEGLVTAAGSAANPAVRQMATIGGNLCASAFPASDLAPSLLSLDAEVELSGPGGDERLPVGRFLERRGSLEPGILLTAVVIPRRALKSGHARLPLRKAGDYPVAIVSMTAELRGDGAVEDIRVTVGSVEASPRRWTQLEQALLGRRLDPNGAYDLAQAEAHIFTGRDGVDAPGWYRVQVLPALARRAAQAVLAGP</sequence>
<dbReference type="InterPro" id="IPR016166">
    <property type="entry name" value="FAD-bd_PCMH"/>
</dbReference>
<dbReference type="SUPFAM" id="SSF56176">
    <property type="entry name" value="FAD-binding/transporter-associated domain-like"/>
    <property type="match status" value="1"/>
</dbReference>
<dbReference type="Pfam" id="PF00941">
    <property type="entry name" value="FAD_binding_5"/>
    <property type="match status" value="1"/>
</dbReference>
<dbReference type="InterPro" id="IPR002346">
    <property type="entry name" value="Mopterin_DH_FAD-bd"/>
</dbReference>
<dbReference type="EMBL" id="JAGWCR010000009">
    <property type="protein sequence ID" value="MBS3650451.1"/>
    <property type="molecule type" value="Genomic_DNA"/>
</dbReference>
<evidence type="ECO:0000256" key="3">
    <source>
        <dbReference type="ARBA" id="ARBA00023002"/>
    </source>
</evidence>
<keyword evidence="6" id="KW-1185">Reference proteome</keyword>
<dbReference type="GO" id="GO:0071949">
    <property type="term" value="F:FAD binding"/>
    <property type="evidence" value="ECO:0007669"/>
    <property type="project" value="InterPro"/>
</dbReference>
<comment type="caution">
    <text evidence="5">The sequence shown here is derived from an EMBL/GenBank/DDBJ whole genome shotgun (WGS) entry which is preliminary data.</text>
</comment>
<dbReference type="InterPro" id="IPR016169">
    <property type="entry name" value="FAD-bd_PCMH_sub2"/>
</dbReference>
<dbReference type="RefSeq" id="WP_188256005.1">
    <property type="nucleotide sequence ID" value="NZ_JABVCF010000009.1"/>
</dbReference>
<reference evidence="5" key="1">
    <citation type="submission" date="2021-04" db="EMBL/GenBank/DDBJ databases">
        <title>Pseudaminobacter soli sp. nov., isolated from paddy soil contaminated by heavy metals.</title>
        <authorList>
            <person name="Zhang K."/>
        </authorList>
    </citation>
    <scope>NUCLEOTIDE SEQUENCE</scope>
    <source>
        <strain evidence="5">19-2017</strain>
    </source>
</reference>
<dbReference type="Gene3D" id="3.30.465.10">
    <property type="match status" value="1"/>
</dbReference>
<dbReference type="InterPro" id="IPR036318">
    <property type="entry name" value="FAD-bd_PCMH-like_sf"/>
</dbReference>
<dbReference type="InterPro" id="IPR051312">
    <property type="entry name" value="Diverse_Substr_Oxidored"/>
</dbReference>
<dbReference type="PROSITE" id="PS51387">
    <property type="entry name" value="FAD_PCMH"/>
    <property type="match status" value="1"/>
</dbReference>